<accession>A0ACA9KGC4</accession>
<comment type="caution">
    <text evidence="1">The sequence shown here is derived from an EMBL/GenBank/DDBJ whole genome shotgun (WGS) entry which is preliminary data.</text>
</comment>
<gene>
    <name evidence="1" type="ORF">ACOLOM_LOCUS1617</name>
</gene>
<proteinExistence type="predicted"/>
<keyword evidence="2" id="KW-1185">Reference proteome</keyword>
<dbReference type="EMBL" id="CAJVPT010001962">
    <property type="protein sequence ID" value="CAG8471749.1"/>
    <property type="molecule type" value="Genomic_DNA"/>
</dbReference>
<evidence type="ECO:0000313" key="2">
    <source>
        <dbReference type="Proteomes" id="UP000789525"/>
    </source>
</evidence>
<reference evidence="1" key="1">
    <citation type="submission" date="2021-06" db="EMBL/GenBank/DDBJ databases">
        <authorList>
            <person name="Kallberg Y."/>
            <person name="Tangrot J."/>
            <person name="Rosling A."/>
        </authorList>
    </citation>
    <scope>NUCLEOTIDE SEQUENCE</scope>
    <source>
        <strain evidence="1">CL356</strain>
    </source>
</reference>
<name>A0ACA9KGC4_9GLOM</name>
<dbReference type="Proteomes" id="UP000789525">
    <property type="component" value="Unassembled WGS sequence"/>
</dbReference>
<sequence>MARYPIQGSDPISKYYENFKQYISEADIPMTRMTTRVIFLDGLTEKNKLYLFRVGSSPPIENLIKVLEEIERISPAQPNQDNDHPENFLPKVEPITSHQKSYITRKMSATSTPASASNNATEEKQAPTLAEVVRKLDTENLIEFLRGEEDLQLNDTHFEILRNEEIAGRDFLKLTEEKLRSYGMKGGPTSRIVDFAKEVKEKKLRAFSSYRSLREVLLKYGLDSDGVEAIPLFELPQYEVEDNDQHFAHCMADILFRMKHYGSLVLDSLESMRNEYVSTLLHTALHIAGDLTRKEFSMRPEYEIIGDESSGRVNYGIKESENLICVTEDKVQRSILEGFAQNIKQLESSYETNKKKRKREDDDFDYLYGIVTSARDWHFLLYSPGEISQASEIPYSIEFNKKALEKNSEEYHTLRKNVKKVLEG</sequence>
<organism evidence="1 2">
    <name type="scientific">Acaulospora colombiana</name>
    <dbReference type="NCBI Taxonomy" id="27376"/>
    <lineage>
        <taxon>Eukaryota</taxon>
        <taxon>Fungi</taxon>
        <taxon>Fungi incertae sedis</taxon>
        <taxon>Mucoromycota</taxon>
        <taxon>Glomeromycotina</taxon>
        <taxon>Glomeromycetes</taxon>
        <taxon>Diversisporales</taxon>
        <taxon>Acaulosporaceae</taxon>
        <taxon>Acaulospora</taxon>
    </lineage>
</organism>
<protein>
    <submittedName>
        <fullName evidence="1">12944_t:CDS:1</fullName>
    </submittedName>
</protein>
<evidence type="ECO:0000313" key="1">
    <source>
        <dbReference type="EMBL" id="CAG8471749.1"/>
    </source>
</evidence>